<reference evidence="15 16" key="1">
    <citation type="journal article" date="2015" name="Genome Announc.">
        <title>Expanding the biotechnology potential of lactobacilli through comparative genomics of 213 strains and associated genera.</title>
        <authorList>
            <person name="Sun Z."/>
            <person name="Harris H.M."/>
            <person name="McCann A."/>
            <person name="Guo C."/>
            <person name="Argimon S."/>
            <person name="Zhang W."/>
            <person name="Yang X."/>
            <person name="Jeffery I.B."/>
            <person name="Cooney J.C."/>
            <person name="Kagawa T.F."/>
            <person name="Liu W."/>
            <person name="Song Y."/>
            <person name="Salvetti E."/>
            <person name="Wrobel A."/>
            <person name="Rasinkangas P."/>
            <person name="Parkhill J."/>
            <person name="Rea M.C."/>
            <person name="O'Sullivan O."/>
            <person name="Ritari J."/>
            <person name="Douillard F.P."/>
            <person name="Paul Ross R."/>
            <person name="Yang R."/>
            <person name="Briner A.E."/>
            <person name="Felis G.E."/>
            <person name="de Vos W.M."/>
            <person name="Barrangou R."/>
            <person name="Klaenhammer T.R."/>
            <person name="Caufield P.W."/>
            <person name="Cui Y."/>
            <person name="Zhang H."/>
            <person name="O'Toole P.W."/>
        </authorList>
    </citation>
    <scope>NUCLEOTIDE SEQUENCE [LARGE SCALE GENOMIC DNA]</scope>
    <source>
        <strain evidence="15 16">DSM 19682</strain>
    </source>
</reference>
<dbReference type="NCBIfam" id="TIGR01163">
    <property type="entry name" value="rpe"/>
    <property type="match status" value="1"/>
</dbReference>
<dbReference type="SUPFAM" id="SSF51366">
    <property type="entry name" value="Ribulose-phoshate binding barrel"/>
    <property type="match status" value="1"/>
</dbReference>
<dbReference type="PROSITE" id="PS01085">
    <property type="entry name" value="RIBUL_P_3_EPIMER_1"/>
    <property type="match status" value="1"/>
</dbReference>
<dbReference type="InterPro" id="IPR013785">
    <property type="entry name" value="Aldolase_TIM"/>
</dbReference>
<comment type="cofactor">
    <cofactor evidence="4">
        <name>Zn(2+)</name>
        <dbReference type="ChEBI" id="CHEBI:29105"/>
    </cofactor>
</comment>
<keyword evidence="13" id="KW-0170">Cobalt</keyword>
<evidence type="ECO:0000256" key="4">
    <source>
        <dbReference type="ARBA" id="ARBA00001947"/>
    </source>
</evidence>
<dbReference type="AlphaFoldDB" id="A0A0R1K914"/>
<accession>A0A0R1K914</accession>
<dbReference type="GO" id="GO:0046872">
    <property type="term" value="F:metal ion binding"/>
    <property type="evidence" value="ECO:0007669"/>
    <property type="project" value="UniProtKB-UniRule"/>
</dbReference>
<feature type="binding site" evidence="10">
    <location>
        <begin position="180"/>
        <end position="182"/>
    </location>
    <ligand>
        <name>substrate</name>
    </ligand>
</feature>
<dbReference type="PANTHER" id="PTHR11749">
    <property type="entry name" value="RIBULOSE-5-PHOSPHATE-3-EPIMERASE"/>
    <property type="match status" value="1"/>
</dbReference>
<evidence type="ECO:0000256" key="11">
    <source>
        <dbReference type="PIRNR" id="PIRNR001461"/>
    </source>
</evidence>
<feature type="binding site" evidence="10 13">
    <location>
        <position position="180"/>
    </location>
    <ligand>
        <name>a divalent metal cation</name>
        <dbReference type="ChEBI" id="CHEBI:60240"/>
    </ligand>
</feature>
<keyword evidence="13" id="KW-0862">Zinc</keyword>
<feature type="binding site" evidence="10 14">
    <location>
        <position position="70"/>
    </location>
    <ligand>
        <name>substrate</name>
    </ligand>
</feature>
<comment type="function">
    <text evidence="10">Catalyzes the reversible epimerization of D-ribulose 5-phosphate to D-xylulose 5-phosphate.</text>
</comment>
<feature type="binding site" evidence="10 14">
    <location>
        <begin position="202"/>
        <end position="203"/>
    </location>
    <ligand>
        <name>substrate</name>
    </ligand>
</feature>
<comment type="caution">
    <text evidence="15">The sequence shown here is derived from an EMBL/GenBank/DDBJ whole genome shotgun (WGS) entry which is preliminary data.</text>
</comment>
<dbReference type="PROSITE" id="PS01086">
    <property type="entry name" value="RIBUL_P_3_EPIMER_2"/>
    <property type="match status" value="1"/>
</dbReference>
<evidence type="ECO:0000256" key="12">
    <source>
        <dbReference type="PIRSR" id="PIRSR001461-1"/>
    </source>
</evidence>
<dbReference type="GO" id="GO:0006098">
    <property type="term" value="P:pentose-phosphate shunt"/>
    <property type="evidence" value="ECO:0007669"/>
    <property type="project" value="UniProtKB-UniRule"/>
</dbReference>
<evidence type="ECO:0000256" key="9">
    <source>
        <dbReference type="ARBA" id="ARBA00023235"/>
    </source>
</evidence>
<evidence type="ECO:0000256" key="3">
    <source>
        <dbReference type="ARBA" id="ARBA00001941"/>
    </source>
</evidence>
<evidence type="ECO:0000313" key="15">
    <source>
        <dbReference type="EMBL" id="KRK79984.1"/>
    </source>
</evidence>
<dbReference type="Gene3D" id="3.20.20.70">
    <property type="entry name" value="Aldolase class I"/>
    <property type="match status" value="1"/>
</dbReference>
<dbReference type="FunFam" id="3.20.20.70:FF:000004">
    <property type="entry name" value="Ribulose-phosphate 3-epimerase"/>
    <property type="match status" value="1"/>
</dbReference>
<evidence type="ECO:0000256" key="14">
    <source>
        <dbReference type="PIRSR" id="PIRSR001461-3"/>
    </source>
</evidence>
<dbReference type="Proteomes" id="UP000051248">
    <property type="component" value="Unassembled WGS sequence"/>
</dbReference>
<comment type="cofactor">
    <cofactor evidence="5">
        <name>Fe(2+)</name>
        <dbReference type="ChEBI" id="CHEBI:29033"/>
    </cofactor>
</comment>
<comment type="similarity">
    <text evidence="6 10 11">Belongs to the ribulose-phosphate 3-epimerase family.</text>
</comment>
<dbReference type="GO" id="GO:0019323">
    <property type="term" value="P:pentose catabolic process"/>
    <property type="evidence" value="ECO:0007669"/>
    <property type="project" value="UniProtKB-UniRule"/>
</dbReference>
<evidence type="ECO:0000256" key="7">
    <source>
        <dbReference type="ARBA" id="ARBA00013188"/>
    </source>
</evidence>
<feature type="binding site" evidence="10 13">
    <location>
        <position position="39"/>
    </location>
    <ligand>
        <name>a divalent metal cation</name>
        <dbReference type="ChEBI" id="CHEBI:60240"/>
    </ligand>
</feature>
<protein>
    <recommendedName>
        <fullName evidence="7 10">Ribulose-phosphate 3-epimerase</fullName>
        <ecNumber evidence="7 10">5.1.3.1</ecNumber>
    </recommendedName>
</protein>
<feature type="binding site" evidence="10 14">
    <location>
        <position position="12"/>
    </location>
    <ligand>
        <name>substrate</name>
    </ligand>
</feature>
<comment type="cofactor">
    <cofactor evidence="10 13">
        <name>a divalent metal cation</name>
        <dbReference type="ChEBI" id="CHEBI:60240"/>
    </cofactor>
    <text evidence="10 13">Binds 1 divalent metal cation per subunit.</text>
</comment>
<dbReference type="STRING" id="1423775.FD03_GL000160"/>
<sequence>MVYMTTKKIAPSILSADVMNLERDVKMAEAAGADLFHIDIMDGHFVPNMSFSPSIVEGMRRVTDKPLDVHLMIDNPDEYIRPIVEAGADTIMIHTESTKHIYRSIDLAKSLGVKAGVVVNPGTPLENVKELFPIIDQILVMTVNPGFGGQKFIPGMTKKIQRLDQLRQTSADDDFEIEVDGGINDETIVKCAQAGADIFVAGSYLYNGQPGFEDRVNTLKKLVEE</sequence>
<feature type="binding site" evidence="10 14">
    <location>
        <begin position="146"/>
        <end position="149"/>
    </location>
    <ligand>
        <name>substrate</name>
    </ligand>
</feature>
<dbReference type="Pfam" id="PF00834">
    <property type="entry name" value="Ribul_P_3_epim"/>
    <property type="match status" value="1"/>
</dbReference>
<feature type="active site" description="Proton donor" evidence="10 12">
    <location>
        <position position="180"/>
    </location>
</feature>
<dbReference type="HAMAP" id="MF_02227">
    <property type="entry name" value="RPE"/>
    <property type="match status" value="1"/>
</dbReference>
<evidence type="ECO:0000313" key="16">
    <source>
        <dbReference type="Proteomes" id="UP000051248"/>
    </source>
</evidence>
<keyword evidence="10 11" id="KW-0119">Carbohydrate metabolism</keyword>
<feature type="binding site" evidence="10 13">
    <location>
        <position position="37"/>
    </location>
    <ligand>
        <name>a divalent metal cation</name>
        <dbReference type="ChEBI" id="CHEBI:60240"/>
    </ligand>
</feature>
<feature type="binding site" evidence="10 13">
    <location>
        <position position="70"/>
    </location>
    <ligand>
        <name>a divalent metal cation</name>
        <dbReference type="ChEBI" id="CHEBI:60240"/>
    </ligand>
</feature>
<comment type="catalytic activity">
    <reaction evidence="1 10 11">
        <text>D-ribulose 5-phosphate = D-xylulose 5-phosphate</text>
        <dbReference type="Rhea" id="RHEA:13677"/>
        <dbReference type="ChEBI" id="CHEBI:57737"/>
        <dbReference type="ChEBI" id="CHEBI:58121"/>
        <dbReference type="EC" id="5.1.3.1"/>
    </reaction>
</comment>
<dbReference type="EC" id="5.1.3.1" evidence="7 10"/>
<evidence type="ECO:0000256" key="1">
    <source>
        <dbReference type="ARBA" id="ARBA00001782"/>
    </source>
</evidence>
<dbReference type="InterPro" id="IPR026019">
    <property type="entry name" value="Ribul_P_3_epim"/>
</dbReference>
<evidence type="ECO:0000256" key="13">
    <source>
        <dbReference type="PIRSR" id="PIRSR001461-2"/>
    </source>
</evidence>
<keyword evidence="9 10" id="KW-0413">Isomerase</keyword>
<evidence type="ECO:0000256" key="6">
    <source>
        <dbReference type="ARBA" id="ARBA00009541"/>
    </source>
</evidence>
<dbReference type="GO" id="GO:0005737">
    <property type="term" value="C:cytoplasm"/>
    <property type="evidence" value="ECO:0007669"/>
    <property type="project" value="UniProtKB-ARBA"/>
</dbReference>
<evidence type="ECO:0000256" key="8">
    <source>
        <dbReference type="ARBA" id="ARBA00022723"/>
    </source>
</evidence>
<comment type="cofactor">
    <cofactor evidence="2">
        <name>Mn(2+)</name>
        <dbReference type="ChEBI" id="CHEBI:29035"/>
    </cofactor>
</comment>
<gene>
    <name evidence="10" type="primary">rpe</name>
    <name evidence="15" type="ORF">FD03_GL000160</name>
</gene>
<organism evidence="15 16">
    <name type="scientific">Companilactobacillus nodensis DSM 19682 = JCM 14932 = NBRC 107160</name>
    <dbReference type="NCBI Taxonomy" id="1423775"/>
    <lineage>
        <taxon>Bacteria</taxon>
        <taxon>Bacillati</taxon>
        <taxon>Bacillota</taxon>
        <taxon>Bacilli</taxon>
        <taxon>Lactobacillales</taxon>
        <taxon>Lactobacillaceae</taxon>
        <taxon>Companilactobacillus</taxon>
    </lineage>
</organism>
<feature type="active site" description="Proton acceptor" evidence="10 12">
    <location>
        <position position="39"/>
    </location>
</feature>
<evidence type="ECO:0000256" key="2">
    <source>
        <dbReference type="ARBA" id="ARBA00001936"/>
    </source>
</evidence>
<dbReference type="EMBL" id="AZDZ01000009">
    <property type="protein sequence ID" value="KRK79984.1"/>
    <property type="molecule type" value="Genomic_DNA"/>
</dbReference>
<keyword evidence="8 10" id="KW-0479">Metal-binding</keyword>
<dbReference type="eggNOG" id="COG0036">
    <property type="taxonomic scope" value="Bacteria"/>
</dbReference>
<dbReference type="PIRSF" id="PIRSF001461">
    <property type="entry name" value="RPE"/>
    <property type="match status" value="1"/>
</dbReference>
<dbReference type="CDD" id="cd00429">
    <property type="entry name" value="RPE"/>
    <property type="match status" value="1"/>
</dbReference>
<comment type="pathway">
    <text evidence="10">Carbohydrate degradation.</text>
</comment>
<evidence type="ECO:0000256" key="10">
    <source>
        <dbReference type="HAMAP-Rule" id="MF_02227"/>
    </source>
</evidence>
<keyword evidence="13" id="KW-0464">Manganese</keyword>
<keyword evidence="16" id="KW-1185">Reference proteome</keyword>
<dbReference type="GO" id="GO:0004750">
    <property type="term" value="F:D-ribulose-phosphate 3-epimerase activity"/>
    <property type="evidence" value="ECO:0007669"/>
    <property type="project" value="UniProtKB-UniRule"/>
</dbReference>
<dbReference type="NCBIfam" id="NF004076">
    <property type="entry name" value="PRK05581.1-4"/>
    <property type="match status" value="1"/>
</dbReference>
<name>A0A0R1K914_9LACO</name>
<proteinExistence type="inferred from homology"/>
<comment type="cofactor">
    <cofactor evidence="3">
        <name>Co(2+)</name>
        <dbReference type="ChEBI" id="CHEBI:48828"/>
    </cofactor>
</comment>
<dbReference type="InterPro" id="IPR011060">
    <property type="entry name" value="RibuloseP-bd_barrel"/>
</dbReference>
<evidence type="ECO:0000256" key="5">
    <source>
        <dbReference type="ARBA" id="ARBA00001954"/>
    </source>
</evidence>
<dbReference type="PATRIC" id="fig|1423775.4.peg.164"/>
<feature type="binding site" evidence="14">
    <location>
        <position position="182"/>
    </location>
    <ligand>
        <name>substrate</name>
    </ligand>
</feature>
<dbReference type="InterPro" id="IPR000056">
    <property type="entry name" value="Ribul_P_3_epim-like"/>
</dbReference>